<dbReference type="OrthoDB" id="3256367at2759"/>
<organism evidence="2 3">
    <name type="scientific">Agrocybe chaxingu</name>
    <dbReference type="NCBI Taxonomy" id="84603"/>
    <lineage>
        <taxon>Eukaryota</taxon>
        <taxon>Fungi</taxon>
        <taxon>Dikarya</taxon>
        <taxon>Basidiomycota</taxon>
        <taxon>Agaricomycotina</taxon>
        <taxon>Agaricomycetes</taxon>
        <taxon>Agaricomycetidae</taxon>
        <taxon>Agaricales</taxon>
        <taxon>Agaricineae</taxon>
        <taxon>Strophariaceae</taxon>
        <taxon>Agrocybe</taxon>
    </lineage>
</organism>
<evidence type="ECO:0008006" key="4">
    <source>
        <dbReference type="Google" id="ProtNLM"/>
    </source>
</evidence>
<proteinExistence type="predicted"/>
<sequence length="323" mass="36396">MSDRLPSEVWMQIFALACLDSGITGRHLSLVCHDFHHCSKPYKLQSIALTRGKHIISFYRHISQLPPHEKRVKFLLVRCPNLFLDVSDDEEDMEFQEDDAMSLDTSIKSSNSNGSDVDREMSPSEISDIVEDAEVDYLNIDSPMEGVQSAIDAEIGAVDDLVLEAFRGIMEDVSSTLSLLYVHWTSNAPLLIESLLVPLPHLEELNLFRGCTSEDAALPENDGPSPLLFPKLKYLSCWPPEENPRLPESIERFIIIRTETSKTATPDQLRQMLFGPEWADSRTLEFVDSIYIGELHEEEGLMAEWNERVAGRPGLVVVQLAAQ</sequence>
<name>A0A9W8JVQ6_9AGAR</name>
<evidence type="ECO:0000313" key="2">
    <source>
        <dbReference type="EMBL" id="KAJ3501090.1"/>
    </source>
</evidence>
<comment type="caution">
    <text evidence="2">The sequence shown here is derived from an EMBL/GenBank/DDBJ whole genome shotgun (WGS) entry which is preliminary data.</text>
</comment>
<feature type="region of interest" description="Disordered" evidence="1">
    <location>
        <begin position="100"/>
        <end position="121"/>
    </location>
</feature>
<protein>
    <recommendedName>
        <fullName evidence="4">F-box domain-containing protein</fullName>
    </recommendedName>
</protein>
<accession>A0A9W8JVQ6</accession>
<gene>
    <name evidence="2" type="ORF">NLJ89_g9496</name>
</gene>
<evidence type="ECO:0000256" key="1">
    <source>
        <dbReference type="SAM" id="MobiDB-lite"/>
    </source>
</evidence>
<dbReference type="EMBL" id="JANKHO010001492">
    <property type="protein sequence ID" value="KAJ3501090.1"/>
    <property type="molecule type" value="Genomic_DNA"/>
</dbReference>
<feature type="compositionally biased region" description="Polar residues" evidence="1">
    <location>
        <begin position="103"/>
        <end position="115"/>
    </location>
</feature>
<reference evidence="2" key="1">
    <citation type="submission" date="2022-07" db="EMBL/GenBank/DDBJ databases">
        <title>Genome Sequence of Agrocybe chaxingu.</title>
        <authorList>
            <person name="Buettner E."/>
        </authorList>
    </citation>
    <scope>NUCLEOTIDE SEQUENCE</scope>
    <source>
        <strain evidence="2">MP-N11</strain>
    </source>
</reference>
<keyword evidence="3" id="KW-1185">Reference proteome</keyword>
<dbReference type="Proteomes" id="UP001148786">
    <property type="component" value="Unassembled WGS sequence"/>
</dbReference>
<evidence type="ECO:0000313" key="3">
    <source>
        <dbReference type="Proteomes" id="UP001148786"/>
    </source>
</evidence>
<dbReference type="AlphaFoldDB" id="A0A9W8JVQ6"/>